<dbReference type="Proteomes" id="UP000054270">
    <property type="component" value="Unassembled WGS sequence"/>
</dbReference>
<gene>
    <name evidence="2" type="ORF">HYPSUDRAFT_39601</name>
</gene>
<feature type="region of interest" description="Disordered" evidence="1">
    <location>
        <begin position="53"/>
        <end position="98"/>
    </location>
</feature>
<reference evidence="3" key="1">
    <citation type="submission" date="2014-04" db="EMBL/GenBank/DDBJ databases">
        <title>Evolutionary Origins and Diversification of the Mycorrhizal Mutualists.</title>
        <authorList>
            <consortium name="DOE Joint Genome Institute"/>
            <consortium name="Mycorrhizal Genomics Consortium"/>
            <person name="Kohler A."/>
            <person name="Kuo A."/>
            <person name="Nagy L.G."/>
            <person name="Floudas D."/>
            <person name="Copeland A."/>
            <person name="Barry K.W."/>
            <person name="Cichocki N."/>
            <person name="Veneault-Fourrey C."/>
            <person name="LaButti K."/>
            <person name="Lindquist E.A."/>
            <person name="Lipzen A."/>
            <person name="Lundell T."/>
            <person name="Morin E."/>
            <person name="Murat C."/>
            <person name="Riley R."/>
            <person name="Ohm R."/>
            <person name="Sun H."/>
            <person name="Tunlid A."/>
            <person name="Henrissat B."/>
            <person name="Grigoriev I.V."/>
            <person name="Hibbett D.S."/>
            <person name="Martin F."/>
        </authorList>
    </citation>
    <scope>NUCLEOTIDE SEQUENCE [LARGE SCALE GENOMIC DNA]</scope>
    <source>
        <strain evidence="3">FD-334 SS-4</strain>
    </source>
</reference>
<feature type="compositionally biased region" description="Basic and acidic residues" evidence="1">
    <location>
        <begin position="61"/>
        <end position="98"/>
    </location>
</feature>
<evidence type="ECO:0000256" key="1">
    <source>
        <dbReference type="SAM" id="MobiDB-lite"/>
    </source>
</evidence>
<dbReference type="AlphaFoldDB" id="A0A0D2P558"/>
<dbReference type="EMBL" id="KN817541">
    <property type="protein sequence ID" value="KJA23766.1"/>
    <property type="molecule type" value="Genomic_DNA"/>
</dbReference>
<sequence>MPSPQPGALRLSNGCIELEEAAGGWKAESCCCSKGRDSPCSLGSVGLPDWNDIIPPPAGVRGRDSENTDAGRLDSAEPGADECRDELREPDNDLDAERASEVALERGRRFRLVEGAGRSSGNVVGTSRTALGFVCDRLGFAMTWIVFRGERENDHHAARSKLVVEGG</sequence>
<protein>
    <submittedName>
        <fullName evidence="2">Uncharacterized protein</fullName>
    </submittedName>
</protein>
<name>A0A0D2P558_HYPSF</name>
<proteinExistence type="predicted"/>
<evidence type="ECO:0000313" key="3">
    <source>
        <dbReference type="Proteomes" id="UP000054270"/>
    </source>
</evidence>
<organism evidence="2 3">
    <name type="scientific">Hypholoma sublateritium (strain FD-334 SS-4)</name>
    <dbReference type="NCBI Taxonomy" id="945553"/>
    <lineage>
        <taxon>Eukaryota</taxon>
        <taxon>Fungi</taxon>
        <taxon>Dikarya</taxon>
        <taxon>Basidiomycota</taxon>
        <taxon>Agaricomycotina</taxon>
        <taxon>Agaricomycetes</taxon>
        <taxon>Agaricomycetidae</taxon>
        <taxon>Agaricales</taxon>
        <taxon>Agaricineae</taxon>
        <taxon>Strophariaceae</taxon>
        <taxon>Hypholoma</taxon>
    </lineage>
</organism>
<accession>A0A0D2P558</accession>
<evidence type="ECO:0000313" key="2">
    <source>
        <dbReference type="EMBL" id="KJA23766.1"/>
    </source>
</evidence>
<keyword evidence="3" id="KW-1185">Reference proteome</keyword>